<sequence length="103" mass="10919">MDTSNGTYALANLELKLQTRDHLSRASIALAQALMLNRNTKATSQYPIERGAPTASIALARALMLGHSTKATSQYPIERGAPTASVTLARALILSHSTKAASQ</sequence>
<dbReference type="Proteomes" id="UP001066276">
    <property type="component" value="Chromosome 4_2"/>
</dbReference>
<proteinExistence type="predicted"/>
<comment type="caution">
    <text evidence="1">The sequence shown here is derived from an EMBL/GenBank/DDBJ whole genome shotgun (WGS) entry which is preliminary data.</text>
</comment>
<gene>
    <name evidence="1" type="ORF">NDU88_007984</name>
</gene>
<reference evidence="1" key="1">
    <citation type="journal article" date="2022" name="bioRxiv">
        <title>Sequencing and chromosome-scale assembly of the giantPleurodeles waltlgenome.</title>
        <authorList>
            <person name="Brown T."/>
            <person name="Elewa A."/>
            <person name="Iarovenko S."/>
            <person name="Subramanian E."/>
            <person name="Araus A.J."/>
            <person name="Petzold A."/>
            <person name="Susuki M."/>
            <person name="Suzuki K.-i.T."/>
            <person name="Hayashi T."/>
            <person name="Toyoda A."/>
            <person name="Oliveira C."/>
            <person name="Osipova E."/>
            <person name="Leigh N.D."/>
            <person name="Simon A."/>
            <person name="Yun M.H."/>
        </authorList>
    </citation>
    <scope>NUCLEOTIDE SEQUENCE</scope>
    <source>
        <strain evidence="1">20211129_DDA</strain>
        <tissue evidence="1">Liver</tissue>
    </source>
</reference>
<organism evidence="1 2">
    <name type="scientific">Pleurodeles waltl</name>
    <name type="common">Iberian ribbed newt</name>
    <dbReference type="NCBI Taxonomy" id="8319"/>
    <lineage>
        <taxon>Eukaryota</taxon>
        <taxon>Metazoa</taxon>
        <taxon>Chordata</taxon>
        <taxon>Craniata</taxon>
        <taxon>Vertebrata</taxon>
        <taxon>Euteleostomi</taxon>
        <taxon>Amphibia</taxon>
        <taxon>Batrachia</taxon>
        <taxon>Caudata</taxon>
        <taxon>Salamandroidea</taxon>
        <taxon>Salamandridae</taxon>
        <taxon>Pleurodelinae</taxon>
        <taxon>Pleurodeles</taxon>
    </lineage>
</organism>
<keyword evidence="2" id="KW-1185">Reference proteome</keyword>
<dbReference type="EMBL" id="JANPWB010000008">
    <property type="protein sequence ID" value="KAJ1167595.1"/>
    <property type="molecule type" value="Genomic_DNA"/>
</dbReference>
<evidence type="ECO:0000313" key="2">
    <source>
        <dbReference type="Proteomes" id="UP001066276"/>
    </source>
</evidence>
<protein>
    <submittedName>
        <fullName evidence="1">Uncharacterized protein</fullName>
    </submittedName>
</protein>
<accession>A0AAV7SUC4</accession>
<evidence type="ECO:0000313" key="1">
    <source>
        <dbReference type="EMBL" id="KAJ1167595.1"/>
    </source>
</evidence>
<name>A0AAV7SUC4_PLEWA</name>
<dbReference type="AlphaFoldDB" id="A0AAV7SUC4"/>